<reference evidence="3" key="1">
    <citation type="journal article" date="2019" name="Int. J. Syst. Evol. Microbiol.">
        <title>The Global Catalogue of Microorganisms (GCM) 10K type strain sequencing project: providing services to taxonomists for standard genome sequencing and annotation.</title>
        <authorList>
            <consortium name="The Broad Institute Genomics Platform"/>
            <consortium name="The Broad Institute Genome Sequencing Center for Infectious Disease"/>
            <person name="Wu L."/>
            <person name="Ma J."/>
        </authorList>
    </citation>
    <scope>NUCLEOTIDE SEQUENCE [LARGE SCALE GENOMIC DNA]</scope>
    <source>
        <strain evidence="3">CCM 8749</strain>
    </source>
</reference>
<name>A0ABW1IRG1_9BACL</name>
<dbReference type="EMBL" id="JBHSQV010000160">
    <property type="protein sequence ID" value="MFC5987359.1"/>
    <property type="molecule type" value="Genomic_DNA"/>
</dbReference>
<evidence type="ECO:0000313" key="2">
    <source>
        <dbReference type="EMBL" id="MFC5987359.1"/>
    </source>
</evidence>
<feature type="compositionally biased region" description="Low complexity" evidence="1">
    <location>
        <begin position="193"/>
        <end position="204"/>
    </location>
</feature>
<dbReference type="RefSeq" id="WP_379894723.1">
    <property type="nucleotide sequence ID" value="NZ_CBCSCT010000043.1"/>
</dbReference>
<feature type="region of interest" description="Disordered" evidence="1">
    <location>
        <begin position="180"/>
        <end position="204"/>
    </location>
</feature>
<comment type="caution">
    <text evidence="2">The sequence shown here is derived from an EMBL/GenBank/DDBJ whole genome shotgun (WGS) entry which is preliminary data.</text>
</comment>
<evidence type="ECO:0000313" key="3">
    <source>
        <dbReference type="Proteomes" id="UP001596250"/>
    </source>
</evidence>
<feature type="compositionally biased region" description="Polar residues" evidence="1">
    <location>
        <begin position="180"/>
        <end position="192"/>
    </location>
</feature>
<gene>
    <name evidence="2" type="ORF">ACFPXP_13185</name>
</gene>
<organism evidence="2 3">
    <name type="scientific">Marinicrinis lubricantis</name>
    <dbReference type="NCBI Taxonomy" id="2086470"/>
    <lineage>
        <taxon>Bacteria</taxon>
        <taxon>Bacillati</taxon>
        <taxon>Bacillota</taxon>
        <taxon>Bacilli</taxon>
        <taxon>Bacillales</taxon>
        <taxon>Paenibacillaceae</taxon>
    </lineage>
</organism>
<dbReference type="Proteomes" id="UP001596250">
    <property type="component" value="Unassembled WGS sequence"/>
</dbReference>
<sequence length="222" mass="23852">MYNQQQAGFQGAQRAFQPTGFVQSQYSGQAGARGQFGVSQGITQNASANQFHLSNYVGDQAPYATNQFEQATTQGGQQQFQQGGQTQLQNSNQFHTANYKGNQAGYNVNQYFQPTSTANQGTSYQQSFQPQSFGAQNFGAAGFQSSAAFGGAQSATQQSFAPLQNANQFHTANYKGNQPGYSVNQYFQPTSTGNQGSSFAGQQAQQNSLAFHQAGYQGNQSI</sequence>
<protein>
    <submittedName>
        <fullName evidence="2">Uncharacterized protein</fullName>
    </submittedName>
</protein>
<accession>A0ABW1IRG1</accession>
<proteinExistence type="predicted"/>
<evidence type="ECO:0000256" key="1">
    <source>
        <dbReference type="SAM" id="MobiDB-lite"/>
    </source>
</evidence>
<keyword evidence="3" id="KW-1185">Reference proteome</keyword>